<dbReference type="NCBIfam" id="TIGR04183">
    <property type="entry name" value="Por_Secre_tail"/>
    <property type="match status" value="1"/>
</dbReference>
<reference evidence="5" key="1">
    <citation type="journal article" date="2019" name="Int. J. Syst. Evol. Microbiol.">
        <title>The Global Catalogue of Microorganisms (GCM) 10K type strain sequencing project: providing services to taxonomists for standard genome sequencing and annotation.</title>
        <authorList>
            <consortium name="The Broad Institute Genomics Platform"/>
            <consortium name="The Broad Institute Genome Sequencing Center for Infectious Disease"/>
            <person name="Wu L."/>
            <person name="Ma J."/>
        </authorList>
    </citation>
    <scope>NUCLEOTIDE SEQUENCE [LARGE SCALE GENOMIC DNA]</scope>
    <source>
        <strain evidence="5">CECT 7184</strain>
    </source>
</reference>
<evidence type="ECO:0000313" key="4">
    <source>
        <dbReference type="EMBL" id="MDN3705914.1"/>
    </source>
</evidence>
<evidence type="ECO:0000256" key="1">
    <source>
        <dbReference type="ARBA" id="ARBA00022729"/>
    </source>
</evidence>
<dbReference type="Proteomes" id="UP001242368">
    <property type="component" value="Unassembled WGS sequence"/>
</dbReference>
<dbReference type="EMBL" id="JAUFQU010000001">
    <property type="protein sequence ID" value="MDN3705914.1"/>
    <property type="molecule type" value="Genomic_DNA"/>
</dbReference>
<evidence type="ECO:0000313" key="5">
    <source>
        <dbReference type="Proteomes" id="UP001242368"/>
    </source>
</evidence>
<organism evidence="4 5">
    <name type="scientific">Paenimyroides ceti</name>
    <dbReference type="NCBI Taxonomy" id="395087"/>
    <lineage>
        <taxon>Bacteria</taxon>
        <taxon>Pseudomonadati</taxon>
        <taxon>Bacteroidota</taxon>
        <taxon>Flavobacteriia</taxon>
        <taxon>Flavobacteriales</taxon>
        <taxon>Flavobacteriaceae</taxon>
        <taxon>Paenimyroides</taxon>
    </lineage>
</organism>
<comment type="caution">
    <text evidence="4">The sequence shown here is derived from an EMBL/GenBank/DDBJ whole genome shotgun (WGS) entry which is preliminary data.</text>
</comment>
<evidence type="ECO:0000256" key="2">
    <source>
        <dbReference type="SAM" id="SignalP"/>
    </source>
</evidence>
<protein>
    <submittedName>
        <fullName evidence="4">T9SS type A sorting domain-containing protein</fullName>
    </submittedName>
</protein>
<keyword evidence="1 2" id="KW-0732">Signal</keyword>
<keyword evidence="5" id="KW-1185">Reference proteome</keyword>
<gene>
    <name evidence="4" type="ORF">QW060_02085</name>
</gene>
<sequence>MKIKFLLFLFCSLNLFAQNPTIEGDLMLCPNTNGTATITNDVNYETYQWYFKYWFLNDDYQPIENATESSFTYDWYTYDQALLKVVVTLNGETLESNAIQIDSYNWTPIYIQNELNEFVTVDPNDGTLLVCEGHTVDLNLPPLFSENIVWYNDGVPIEGANSLTYTVTAPGAYTVTASPNICPESSNSTNPLYVQFIDCSLSTPNPELEKNIEIYPNPTPDFIHINKELNADLNYIISDMNQKTLAKGTLTDQYSKVDMSQLSSGIYMITLYNGQHSKSYKIVKK</sequence>
<dbReference type="RefSeq" id="WP_290362059.1">
    <property type="nucleotide sequence ID" value="NZ_JAUFQU010000001.1"/>
</dbReference>
<proteinExistence type="predicted"/>
<name>A0ABT8CNZ6_9FLAO</name>
<dbReference type="Pfam" id="PF18962">
    <property type="entry name" value="Por_Secre_tail"/>
    <property type="match status" value="1"/>
</dbReference>
<feature type="domain" description="Secretion system C-terminal sorting" evidence="3">
    <location>
        <begin position="214"/>
        <end position="283"/>
    </location>
</feature>
<feature type="signal peptide" evidence="2">
    <location>
        <begin position="1"/>
        <end position="17"/>
    </location>
</feature>
<dbReference type="InterPro" id="IPR026444">
    <property type="entry name" value="Secre_tail"/>
</dbReference>
<accession>A0ABT8CNZ6</accession>
<evidence type="ECO:0000259" key="3">
    <source>
        <dbReference type="Pfam" id="PF18962"/>
    </source>
</evidence>
<feature type="chain" id="PRO_5045687331" evidence="2">
    <location>
        <begin position="18"/>
        <end position="285"/>
    </location>
</feature>